<feature type="region of interest" description="Disordered" evidence="1">
    <location>
        <begin position="235"/>
        <end position="278"/>
    </location>
</feature>
<dbReference type="PANTHER" id="PTHR10857">
    <property type="entry name" value="COPINE"/>
    <property type="match status" value="1"/>
</dbReference>
<gene>
    <name evidence="3" type="ORF">FVE85_4753</name>
</gene>
<accession>A0A5J4YQS5</accession>
<dbReference type="InterPro" id="IPR045052">
    <property type="entry name" value="Copine"/>
</dbReference>
<protein>
    <submittedName>
        <fullName evidence="3">Copine-8</fullName>
    </submittedName>
</protein>
<feature type="compositionally biased region" description="Gly residues" evidence="1">
    <location>
        <begin position="454"/>
        <end position="464"/>
    </location>
</feature>
<comment type="caution">
    <text evidence="3">The sequence shown here is derived from an EMBL/GenBank/DDBJ whole genome shotgun (WGS) entry which is preliminary data.</text>
</comment>
<name>A0A5J4YQS5_PORPP</name>
<evidence type="ECO:0000313" key="3">
    <source>
        <dbReference type="EMBL" id="KAA8493616.1"/>
    </source>
</evidence>
<dbReference type="GO" id="GO:0005886">
    <property type="term" value="C:plasma membrane"/>
    <property type="evidence" value="ECO:0007669"/>
    <property type="project" value="TreeGrafter"/>
</dbReference>
<keyword evidence="4" id="KW-1185">Reference proteome</keyword>
<evidence type="ECO:0000259" key="2">
    <source>
        <dbReference type="PROSITE" id="PS50004"/>
    </source>
</evidence>
<dbReference type="GO" id="GO:0005544">
    <property type="term" value="F:calcium-dependent phospholipid binding"/>
    <property type="evidence" value="ECO:0007669"/>
    <property type="project" value="InterPro"/>
</dbReference>
<sequence>MATRKAYVEVSVAAYALPRHLLGVPDAFVVLFTKPLNAPDSEWKELGRTEVALADLNPNFVTKFKLFYVSDLERNREVLFNVYQYGMIIKKEEFVGFVRCALADILESPLCSVEFPLKNEYGELASRSGYMFVAAEVIEPLARAMPISIQFEINDSIIGGPAAKDAVYFIISRELKHTPGAWARVYRSKAIKASSKKARSFLFDLAQLTSEQLYANDPHRTLLIEMYHYSARKVHRTDSSDGKTMTRRTSSPLKGLLSRGTSADGAGAGGGTGQSASGAQRTHHFLICSIMLNPKGLEKMLAEGYSLQCDVEPGTALEQAPIAFGPDSVISSREIRWHFMIGPLVWGMSKGKHSSWGKNKHDKEKRMWRGSSLQNIDVDANGGIHLAKPPRPGGASASEGGRASRETPLQSPTSGLAEMRLSNRSEERTASDLPKPLTMDEISDEDEDDEEGGDAGAGVSGGAGLHEECEGVINKQAKRKEVYEDDEFGVIDEIVEEDTVDLTHLRQNASIRKVLLTRKPSKHVDD</sequence>
<dbReference type="InterPro" id="IPR000008">
    <property type="entry name" value="C2_dom"/>
</dbReference>
<organism evidence="3 4">
    <name type="scientific">Porphyridium purpureum</name>
    <name type="common">Red alga</name>
    <name type="synonym">Porphyridium cruentum</name>
    <dbReference type="NCBI Taxonomy" id="35688"/>
    <lineage>
        <taxon>Eukaryota</taxon>
        <taxon>Rhodophyta</taxon>
        <taxon>Bangiophyceae</taxon>
        <taxon>Porphyridiales</taxon>
        <taxon>Porphyridiaceae</taxon>
        <taxon>Porphyridium</taxon>
    </lineage>
</organism>
<proteinExistence type="predicted"/>
<feature type="compositionally biased region" description="Basic and acidic residues" evidence="1">
    <location>
        <begin position="421"/>
        <end position="430"/>
    </location>
</feature>
<dbReference type="AlphaFoldDB" id="A0A5J4YQS5"/>
<dbReference type="PANTHER" id="PTHR10857:SF106">
    <property type="entry name" value="C2 DOMAIN-CONTAINING PROTEIN"/>
    <property type="match status" value="1"/>
</dbReference>
<dbReference type="EMBL" id="VRMN01000006">
    <property type="protein sequence ID" value="KAA8493616.1"/>
    <property type="molecule type" value="Genomic_DNA"/>
</dbReference>
<dbReference type="Gene3D" id="2.60.40.150">
    <property type="entry name" value="C2 domain"/>
    <property type="match status" value="1"/>
</dbReference>
<dbReference type="Pfam" id="PF00168">
    <property type="entry name" value="C2"/>
    <property type="match status" value="1"/>
</dbReference>
<feature type="domain" description="C2" evidence="2">
    <location>
        <begin position="1"/>
        <end position="115"/>
    </location>
</feature>
<dbReference type="GO" id="GO:0071277">
    <property type="term" value="P:cellular response to calcium ion"/>
    <property type="evidence" value="ECO:0007669"/>
    <property type="project" value="TreeGrafter"/>
</dbReference>
<evidence type="ECO:0000313" key="4">
    <source>
        <dbReference type="Proteomes" id="UP000324585"/>
    </source>
</evidence>
<feature type="compositionally biased region" description="Acidic residues" evidence="1">
    <location>
        <begin position="441"/>
        <end position="453"/>
    </location>
</feature>
<dbReference type="InterPro" id="IPR035892">
    <property type="entry name" value="C2_domain_sf"/>
</dbReference>
<evidence type="ECO:0000256" key="1">
    <source>
        <dbReference type="SAM" id="MobiDB-lite"/>
    </source>
</evidence>
<feature type="region of interest" description="Disordered" evidence="1">
    <location>
        <begin position="381"/>
        <end position="468"/>
    </location>
</feature>
<dbReference type="Proteomes" id="UP000324585">
    <property type="component" value="Unassembled WGS sequence"/>
</dbReference>
<dbReference type="SUPFAM" id="SSF49562">
    <property type="entry name" value="C2 domain (Calcium/lipid-binding domain, CaLB)"/>
    <property type="match status" value="1"/>
</dbReference>
<reference evidence="4" key="1">
    <citation type="journal article" date="2019" name="Nat. Commun.">
        <title>Expansion of phycobilisome linker gene families in mesophilic red algae.</title>
        <authorList>
            <person name="Lee J."/>
            <person name="Kim D."/>
            <person name="Bhattacharya D."/>
            <person name="Yoon H.S."/>
        </authorList>
    </citation>
    <scope>NUCLEOTIDE SEQUENCE [LARGE SCALE GENOMIC DNA]</scope>
    <source>
        <strain evidence="4">CCMP 1328</strain>
    </source>
</reference>
<dbReference type="PROSITE" id="PS50004">
    <property type="entry name" value="C2"/>
    <property type="match status" value="1"/>
</dbReference>